<evidence type="ECO:0000313" key="9">
    <source>
        <dbReference type="EMBL" id="KAG0454485.1"/>
    </source>
</evidence>
<accession>A0A835PL88</accession>
<dbReference type="InterPro" id="IPR036565">
    <property type="entry name" value="Mur-like_cat_sf"/>
</dbReference>
<evidence type="ECO:0000313" key="10">
    <source>
        <dbReference type="Proteomes" id="UP000636800"/>
    </source>
</evidence>
<dbReference type="Proteomes" id="UP000636800">
    <property type="component" value="Chromosome 13"/>
</dbReference>
<evidence type="ECO:0000256" key="4">
    <source>
        <dbReference type="ARBA" id="ARBA00022598"/>
    </source>
</evidence>
<keyword evidence="6" id="KW-0067">ATP-binding</keyword>
<organism evidence="9 10">
    <name type="scientific">Vanilla planifolia</name>
    <name type="common">Vanilla</name>
    <dbReference type="NCBI Taxonomy" id="51239"/>
    <lineage>
        <taxon>Eukaryota</taxon>
        <taxon>Viridiplantae</taxon>
        <taxon>Streptophyta</taxon>
        <taxon>Embryophyta</taxon>
        <taxon>Tracheophyta</taxon>
        <taxon>Spermatophyta</taxon>
        <taxon>Magnoliopsida</taxon>
        <taxon>Liliopsida</taxon>
        <taxon>Asparagales</taxon>
        <taxon>Orchidaceae</taxon>
        <taxon>Vanilloideae</taxon>
        <taxon>Vanilleae</taxon>
        <taxon>Vanilla</taxon>
    </lineage>
</organism>
<dbReference type="Gene3D" id="3.40.1190.10">
    <property type="entry name" value="Mur-like, catalytic domain"/>
    <property type="match status" value="1"/>
</dbReference>
<dbReference type="SUPFAM" id="SSF51984">
    <property type="entry name" value="MurCD N-terminal domain"/>
    <property type="match status" value="1"/>
</dbReference>
<keyword evidence="3" id="KW-0963">Cytoplasm</keyword>
<dbReference type="PANTHER" id="PTHR43692:SF1">
    <property type="entry name" value="UDP-N-ACETYLMURAMOYLALANINE--D-GLUTAMATE LIGASE"/>
    <property type="match status" value="1"/>
</dbReference>
<dbReference type="InterPro" id="IPR036615">
    <property type="entry name" value="Mur_ligase_C_dom_sf"/>
</dbReference>
<sequence length="498" mass="53486">MGLACRSPGLRALSLHPVRLRRIRCSKEDLKGQRVAVIGLGISGKAATKLALARGASVVAVDKNEQLLPFECDHEFAGSANLQTILGNCDVVQLEKADKIVVSPGVPLEEYSLSTLMKFGKRVMSEIDFAAEVLPPNIKVLAVTGTNGKSTVTSFAGQILQHLGIKAFVGGNLGKPLSEAAMHCLNCSSEDIYQVAVVEVSSYQLEIPNHYFLPSAAVILNLTPDHLERHLTMQNYAAIKCRLFSKMKDGKVALLPLGNPILNKAFRDHANGCNVTWIGDFPGMKMDMEAKVATFRVATTGLDGHLQLGGLRAMGAHNYTNAAIAAFLVLGLDVGADCHFISSMMGKLTLLPHRMQVVCTDARGVTCVNDSKATNIESTYTALLSLKDQKLIVLLGGVAKVASGKGSNGFERLVELLKHHRAVISFGSSAEMIYEILLDGGLGIPCITAKNLEEAVKYAKSIADTGDVILLSPACASFDEFRNFEHRGQVFQELALIS</sequence>
<dbReference type="GO" id="GO:0008764">
    <property type="term" value="F:UDP-N-acetylmuramoylalanine-D-glutamate ligase activity"/>
    <property type="evidence" value="ECO:0007669"/>
    <property type="project" value="UniProtKB-EC"/>
</dbReference>
<evidence type="ECO:0000256" key="2">
    <source>
        <dbReference type="ARBA" id="ARBA00004752"/>
    </source>
</evidence>
<reference evidence="9 10" key="1">
    <citation type="journal article" date="2020" name="Nat. Food">
        <title>A phased Vanilla planifolia genome enables genetic improvement of flavour and production.</title>
        <authorList>
            <person name="Hasing T."/>
            <person name="Tang H."/>
            <person name="Brym M."/>
            <person name="Khazi F."/>
            <person name="Huang T."/>
            <person name="Chambers A.H."/>
        </authorList>
    </citation>
    <scope>NUCLEOTIDE SEQUENCE [LARGE SCALE GENOMIC DNA]</scope>
    <source>
        <tissue evidence="9">Leaf</tissue>
    </source>
</reference>
<dbReference type="GO" id="GO:0051301">
    <property type="term" value="P:cell division"/>
    <property type="evidence" value="ECO:0007669"/>
    <property type="project" value="InterPro"/>
</dbReference>
<dbReference type="InterPro" id="IPR004101">
    <property type="entry name" value="Mur_ligase_C"/>
</dbReference>
<comment type="caution">
    <text evidence="9">The sequence shown here is derived from an EMBL/GenBank/DDBJ whole genome shotgun (WGS) entry which is preliminary data.</text>
</comment>
<dbReference type="SUPFAM" id="SSF53623">
    <property type="entry name" value="MurD-like peptide ligases, catalytic domain"/>
    <property type="match status" value="1"/>
</dbReference>
<name>A0A835PL88_VANPL</name>
<gene>
    <name evidence="9" type="ORF">HPP92_023777</name>
</gene>
<evidence type="ECO:0000256" key="6">
    <source>
        <dbReference type="ARBA" id="ARBA00022840"/>
    </source>
</evidence>
<evidence type="ECO:0000259" key="8">
    <source>
        <dbReference type="Pfam" id="PF08245"/>
    </source>
</evidence>
<dbReference type="SUPFAM" id="SSF53244">
    <property type="entry name" value="MurD-like peptide ligases, peptide-binding domain"/>
    <property type="match status" value="1"/>
</dbReference>
<protein>
    <recommendedName>
        <fullName evidence="11">UDP-N-acetylmuramoylalanine--D-glutamate ligase</fullName>
    </recommendedName>
</protein>
<dbReference type="GO" id="GO:0005524">
    <property type="term" value="F:ATP binding"/>
    <property type="evidence" value="ECO:0007669"/>
    <property type="project" value="UniProtKB-KW"/>
</dbReference>
<dbReference type="HAMAP" id="MF_00639">
    <property type="entry name" value="MurD"/>
    <property type="match status" value="1"/>
</dbReference>
<feature type="domain" description="Mur ligase central" evidence="8">
    <location>
        <begin position="143"/>
        <end position="328"/>
    </location>
</feature>
<dbReference type="AlphaFoldDB" id="A0A835PL88"/>
<proteinExistence type="inferred from homology"/>
<dbReference type="InterPro" id="IPR013221">
    <property type="entry name" value="Mur_ligase_cen"/>
</dbReference>
<dbReference type="GO" id="GO:0008360">
    <property type="term" value="P:regulation of cell shape"/>
    <property type="evidence" value="ECO:0007669"/>
    <property type="project" value="InterPro"/>
</dbReference>
<evidence type="ECO:0000256" key="5">
    <source>
        <dbReference type="ARBA" id="ARBA00022741"/>
    </source>
</evidence>
<dbReference type="GO" id="GO:0005737">
    <property type="term" value="C:cytoplasm"/>
    <property type="evidence" value="ECO:0007669"/>
    <property type="project" value="UniProtKB-SubCell"/>
</dbReference>
<evidence type="ECO:0000256" key="3">
    <source>
        <dbReference type="ARBA" id="ARBA00022490"/>
    </source>
</evidence>
<dbReference type="Pfam" id="PF08245">
    <property type="entry name" value="Mur_ligase_M"/>
    <property type="match status" value="1"/>
</dbReference>
<evidence type="ECO:0000256" key="1">
    <source>
        <dbReference type="ARBA" id="ARBA00004496"/>
    </source>
</evidence>
<keyword evidence="5" id="KW-0547">Nucleotide-binding</keyword>
<dbReference type="UniPathway" id="UPA00219"/>
<dbReference type="Gene3D" id="3.40.50.720">
    <property type="entry name" value="NAD(P)-binding Rossmann-like Domain"/>
    <property type="match status" value="1"/>
</dbReference>
<comment type="subcellular location">
    <subcellularLocation>
        <location evidence="1">Cytoplasm</location>
    </subcellularLocation>
</comment>
<keyword evidence="10" id="KW-1185">Reference proteome</keyword>
<dbReference type="PANTHER" id="PTHR43692">
    <property type="entry name" value="UDP-N-ACETYLMURAMOYLALANINE--D-GLUTAMATE LIGASE"/>
    <property type="match status" value="1"/>
</dbReference>
<dbReference type="Pfam" id="PF21799">
    <property type="entry name" value="MurD-like_N"/>
    <property type="match status" value="1"/>
</dbReference>
<dbReference type="Gene3D" id="3.90.190.20">
    <property type="entry name" value="Mur ligase, C-terminal domain"/>
    <property type="match status" value="1"/>
</dbReference>
<evidence type="ECO:0008006" key="11">
    <source>
        <dbReference type="Google" id="ProtNLM"/>
    </source>
</evidence>
<dbReference type="Pfam" id="PF02875">
    <property type="entry name" value="Mur_ligase_C"/>
    <property type="match status" value="1"/>
</dbReference>
<evidence type="ECO:0000259" key="7">
    <source>
        <dbReference type="Pfam" id="PF02875"/>
    </source>
</evidence>
<dbReference type="GO" id="GO:0051287">
    <property type="term" value="F:NAD binding"/>
    <property type="evidence" value="ECO:0007669"/>
    <property type="project" value="InterPro"/>
</dbReference>
<dbReference type="InterPro" id="IPR005762">
    <property type="entry name" value="MurD"/>
</dbReference>
<feature type="domain" description="Mur ligase C-terminal" evidence="7">
    <location>
        <begin position="353"/>
        <end position="475"/>
    </location>
</feature>
<comment type="pathway">
    <text evidence="2">Cell wall biogenesis; peptidoglycan biosynthesis.</text>
</comment>
<dbReference type="EMBL" id="JADCNL010000013">
    <property type="protein sequence ID" value="KAG0454485.1"/>
    <property type="molecule type" value="Genomic_DNA"/>
</dbReference>
<dbReference type="NCBIfam" id="TIGR01087">
    <property type="entry name" value="murD"/>
    <property type="match status" value="1"/>
</dbReference>
<keyword evidence="4" id="KW-0436">Ligase</keyword>